<gene>
    <name evidence="1" type="ORF">VP01_1952g3</name>
</gene>
<proteinExistence type="predicted"/>
<dbReference type="Proteomes" id="UP000037035">
    <property type="component" value="Unassembled WGS sequence"/>
</dbReference>
<keyword evidence="2" id="KW-1185">Reference proteome</keyword>
<organism evidence="1 2">
    <name type="scientific">Puccinia sorghi</name>
    <dbReference type="NCBI Taxonomy" id="27349"/>
    <lineage>
        <taxon>Eukaryota</taxon>
        <taxon>Fungi</taxon>
        <taxon>Dikarya</taxon>
        <taxon>Basidiomycota</taxon>
        <taxon>Pucciniomycotina</taxon>
        <taxon>Pucciniomycetes</taxon>
        <taxon>Pucciniales</taxon>
        <taxon>Pucciniaceae</taxon>
        <taxon>Puccinia</taxon>
    </lineage>
</organism>
<reference evidence="1 2" key="1">
    <citation type="submission" date="2015-08" db="EMBL/GenBank/DDBJ databases">
        <title>Next Generation Sequencing and Analysis of the Genome of Puccinia sorghi L Schw, the Causal Agent of Maize Common Rust.</title>
        <authorList>
            <person name="Rochi L."/>
            <person name="Burguener G."/>
            <person name="Darino M."/>
            <person name="Turjanski A."/>
            <person name="Kreff E."/>
            <person name="Dieguez M.J."/>
            <person name="Sacco F."/>
        </authorList>
    </citation>
    <scope>NUCLEOTIDE SEQUENCE [LARGE SCALE GENOMIC DNA]</scope>
    <source>
        <strain evidence="1 2">RO10H11247</strain>
    </source>
</reference>
<evidence type="ECO:0000313" key="2">
    <source>
        <dbReference type="Proteomes" id="UP000037035"/>
    </source>
</evidence>
<comment type="caution">
    <text evidence="1">The sequence shown here is derived from an EMBL/GenBank/DDBJ whole genome shotgun (WGS) entry which is preliminary data.</text>
</comment>
<protein>
    <submittedName>
        <fullName evidence="1">Putative signal peptide protein</fullName>
    </submittedName>
</protein>
<dbReference type="EMBL" id="LAVV01006784">
    <property type="protein sequence ID" value="KNZ58324.1"/>
    <property type="molecule type" value="Genomic_DNA"/>
</dbReference>
<dbReference type="AlphaFoldDB" id="A0A0L6VC77"/>
<accession>A0A0L6VC77</accession>
<evidence type="ECO:0000313" key="1">
    <source>
        <dbReference type="EMBL" id="KNZ58324.1"/>
    </source>
</evidence>
<name>A0A0L6VC77_9BASI</name>
<dbReference type="VEuPathDB" id="FungiDB:VP01_1952g3"/>
<sequence length="32" mass="3703">MLLLLNLLYYCHSTFKGKILIDESSTTYPTSH</sequence>